<keyword evidence="2" id="KW-0482">Metalloprotease</keyword>
<keyword evidence="1" id="KW-0812">Transmembrane</keyword>
<keyword evidence="2" id="KW-0378">Hydrolase</keyword>
<gene>
    <name evidence="2" type="ORF">QPX54_00345</name>
</gene>
<proteinExistence type="predicted"/>
<keyword evidence="2" id="KW-0645">Protease</keyword>
<sequence length="287" mass="30811">MSKLFRYSLFLFILVGLPFMALPVLPNALALPTPAAISAVFTALYLAVLIAVVRRTRLWPYQGWAPAVLAVLWGAGTSYALVSVSAPSIIDLAAYTGATTTAASWGGAYPEEIAKATGVVFILLAFKQLNRPWHGFVIGMLVGLGFESFENLLYGIVMAPIHPSSDVMGVLQIWGARVFLGPLLHIAFTGLAGWGIGWALFAVGRGLAWRLAHALGWFAVAFACHFGWNILGDDLVLLIGSKIVTGIVLYASFIYVWVAAFKAAKPQNELYTAVSQLPTAGQTVRAR</sequence>
<feature type="transmembrane region" description="Helical" evidence="1">
    <location>
        <begin position="7"/>
        <end position="25"/>
    </location>
</feature>
<dbReference type="Proteomes" id="UP001226160">
    <property type="component" value="Unassembled WGS sequence"/>
</dbReference>
<dbReference type="PANTHER" id="PTHR36844:SF1">
    <property type="entry name" value="PROTEASE PRSW"/>
    <property type="match status" value="1"/>
</dbReference>
<reference evidence="2" key="1">
    <citation type="submission" date="2023-05" db="EMBL/GenBank/DDBJ databases">
        <title>Metabolic capabilities are highly conserved among human nasal-associated Corynebacterium species in pangenomic analyses.</title>
        <authorList>
            <person name="Tran T.H."/>
            <person name="Roberts A.Q."/>
            <person name="Escapa I.F."/>
            <person name="Gao W."/>
            <person name="Conlan S."/>
            <person name="Kong H."/>
            <person name="Segre J.A."/>
            <person name="Kelly M.S."/>
            <person name="Lemon K.P."/>
        </authorList>
    </citation>
    <scope>NUCLEOTIDE SEQUENCE</scope>
    <source>
        <strain evidence="2">KPL2654</strain>
    </source>
</reference>
<dbReference type="GO" id="GO:0008237">
    <property type="term" value="F:metallopeptidase activity"/>
    <property type="evidence" value="ECO:0007669"/>
    <property type="project" value="UniProtKB-KW"/>
</dbReference>
<keyword evidence="1" id="KW-1133">Transmembrane helix</keyword>
<feature type="transmembrane region" description="Helical" evidence="1">
    <location>
        <begin position="178"/>
        <end position="201"/>
    </location>
</feature>
<comment type="caution">
    <text evidence="2">The sequence shown here is derived from an EMBL/GenBank/DDBJ whole genome shotgun (WGS) entry which is preliminary data.</text>
</comment>
<evidence type="ECO:0000313" key="3">
    <source>
        <dbReference type="Proteomes" id="UP001226160"/>
    </source>
</evidence>
<feature type="transmembrane region" description="Helical" evidence="1">
    <location>
        <begin position="133"/>
        <end position="157"/>
    </location>
</feature>
<feature type="transmembrane region" description="Helical" evidence="1">
    <location>
        <begin position="207"/>
        <end position="228"/>
    </location>
</feature>
<protein>
    <submittedName>
        <fullName evidence="2">PrsW family intramembrane metalloprotease</fullName>
    </submittedName>
</protein>
<organism evidence="2 3">
    <name type="scientific">Corynebacterium propinquum</name>
    <dbReference type="NCBI Taxonomy" id="43769"/>
    <lineage>
        <taxon>Bacteria</taxon>
        <taxon>Bacillati</taxon>
        <taxon>Actinomycetota</taxon>
        <taxon>Actinomycetes</taxon>
        <taxon>Mycobacteriales</taxon>
        <taxon>Corynebacteriaceae</taxon>
        <taxon>Corynebacterium</taxon>
    </lineage>
</organism>
<dbReference type="EMBL" id="JASNVP010000001">
    <property type="protein sequence ID" value="MDK4324976.1"/>
    <property type="molecule type" value="Genomic_DNA"/>
</dbReference>
<dbReference type="AlphaFoldDB" id="A0AAP4BT55"/>
<feature type="transmembrane region" description="Helical" evidence="1">
    <location>
        <begin position="235"/>
        <end position="258"/>
    </location>
</feature>
<evidence type="ECO:0000256" key="1">
    <source>
        <dbReference type="SAM" id="Phobius"/>
    </source>
</evidence>
<keyword evidence="1" id="KW-0472">Membrane</keyword>
<name>A0AAP4BT55_9CORY</name>
<evidence type="ECO:0000313" key="2">
    <source>
        <dbReference type="EMBL" id="MDK4324976.1"/>
    </source>
</evidence>
<dbReference type="InterPro" id="IPR026898">
    <property type="entry name" value="PrsW"/>
</dbReference>
<feature type="transmembrane region" description="Helical" evidence="1">
    <location>
        <begin position="31"/>
        <end position="52"/>
    </location>
</feature>
<dbReference type="RefSeq" id="WP_284589380.1">
    <property type="nucleotide sequence ID" value="NZ_JASNVP010000001.1"/>
</dbReference>
<dbReference type="Pfam" id="PF13367">
    <property type="entry name" value="PrsW-protease"/>
    <property type="match status" value="1"/>
</dbReference>
<accession>A0AAP4BT55</accession>
<dbReference type="PANTHER" id="PTHR36844">
    <property type="entry name" value="PROTEASE PRSW"/>
    <property type="match status" value="1"/>
</dbReference>
<feature type="transmembrane region" description="Helical" evidence="1">
    <location>
        <begin position="64"/>
        <end position="82"/>
    </location>
</feature>